<organism evidence="2 3">
    <name type="scientific">Pseudokineococcus marinus</name>
    <dbReference type="NCBI Taxonomy" id="351215"/>
    <lineage>
        <taxon>Bacteria</taxon>
        <taxon>Bacillati</taxon>
        <taxon>Actinomycetota</taxon>
        <taxon>Actinomycetes</taxon>
        <taxon>Kineosporiales</taxon>
        <taxon>Kineosporiaceae</taxon>
        <taxon>Pseudokineococcus</taxon>
    </lineage>
</organism>
<keyword evidence="3" id="KW-1185">Reference proteome</keyword>
<dbReference type="RefSeq" id="WP_171202463.1">
    <property type="nucleotide sequence ID" value="NZ_JABEMA010000055.1"/>
</dbReference>
<protein>
    <submittedName>
        <fullName evidence="2">Uncharacterized protein</fullName>
    </submittedName>
</protein>
<comment type="caution">
    <text evidence="2">The sequence shown here is derived from an EMBL/GenBank/DDBJ whole genome shotgun (WGS) entry which is preliminary data.</text>
</comment>
<proteinExistence type="predicted"/>
<feature type="compositionally biased region" description="Low complexity" evidence="1">
    <location>
        <begin position="20"/>
        <end position="55"/>
    </location>
</feature>
<accession>A0A849BP67</accession>
<reference evidence="2 3" key="1">
    <citation type="submission" date="2020-05" db="EMBL/GenBank/DDBJ databases">
        <title>MicrobeNet Type strains.</title>
        <authorList>
            <person name="Nicholson A.C."/>
        </authorList>
    </citation>
    <scope>NUCLEOTIDE SEQUENCE [LARGE SCALE GENOMIC DNA]</scope>
    <source>
        <strain evidence="2 3">JCM 14547</strain>
    </source>
</reference>
<gene>
    <name evidence="2" type="ORF">HLB09_05835</name>
</gene>
<name>A0A849BP67_9ACTN</name>
<feature type="region of interest" description="Disordered" evidence="1">
    <location>
        <begin position="16"/>
        <end position="55"/>
    </location>
</feature>
<dbReference type="Proteomes" id="UP000555552">
    <property type="component" value="Unassembled WGS sequence"/>
</dbReference>
<dbReference type="EMBL" id="JABEMA010000055">
    <property type="protein sequence ID" value="NNH22622.1"/>
    <property type="molecule type" value="Genomic_DNA"/>
</dbReference>
<evidence type="ECO:0000256" key="1">
    <source>
        <dbReference type="SAM" id="MobiDB-lite"/>
    </source>
</evidence>
<dbReference type="AlphaFoldDB" id="A0A849BP67"/>
<evidence type="ECO:0000313" key="3">
    <source>
        <dbReference type="Proteomes" id="UP000555552"/>
    </source>
</evidence>
<sequence length="146" mass="13913">MLVLAVAAACGACGDGGAPAAGRPASSPAPTTTSAAPPPTGTGAPPSAPDAGPAAGSCLAAVEVAGRTYVWWEPPSGVAPPPPTGPELAAVVPPCGDADLYEGVPTTPSSVRVRALEGVPVEEAVTLDGRVHLVDPSAPPAGLTGP</sequence>
<evidence type="ECO:0000313" key="2">
    <source>
        <dbReference type="EMBL" id="NNH22622.1"/>
    </source>
</evidence>